<reference evidence="2" key="1">
    <citation type="submission" date="2020-05" db="EMBL/GenBank/DDBJ databases">
        <title>WGS assembly of Panicum virgatum.</title>
        <authorList>
            <person name="Lovell J.T."/>
            <person name="Jenkins J."/>
            <person name="Shu S."/>
            <person name="Juenger T.E."/>
            <person name="Schmutz J."/>
        </authorList>
    </citation>
    <scope>NUCLEOTIDE SEQUENCE</scope>
    <source>
        <strain evidence="2">AP13</strain>
    </source>
</reference>
<feature type="region of interest" description="Disordered" evidence="1">
    <location>
        <begin position="38"/>
        <end position="63"/>
    </location>
</feature>
<comment type="caution">
    <text evidence="2">The sequence shown here is derived from an EMBL/GenBank/DDBJ whole genome shotgun (WGS) entry which is preliminary data.</text>
</comment>
<gene>
    <name evidence="2" type="ORF">PVAP13_5NG426700</name>
</gene>
<evidence type="ECO:0000313" key="2">
    <source>
        <dbReference type="EMBL" id="KAG2590715.1"/>
    </source>
</evidence>
<organism evidence="2 3">
    <name type="scientific">Panicum virgatum</name>
    <name type="common">Blackwell switchgrass</name>
    <dbReference type="NCBI Taxonomy" id="38727"/>
    <lineage>
        <taxon>Eukaryota</taxon>
        <taxon>Viridiplantae</taxon>
        <taxon>Streptophyta</taxon>
        <taxon>Embryophyta</taxon>
        <taxon>Tracheophyta</taxon>
        <taxon>Spermatophyta</taxon>
        <taxon>Magnoliopsida</taxon>
        <taxon>Liliopsida</taxon>
        <taxon>Poales</taxon>
        <taxon>Poaceae</taxon>
        <taxon>PACMAD clade</taxon>
        <taxon>Panicoideae</taxon>
        <taxon>Panicodae</taxon>
        <taxon>Paniceae</taxon>
        <taxon>Panicinae</taxon>
        <taxon>Panicum</taxon>
        <taxon>Panicum sect. Hiantes</taxon>
    </lineage>
</organism>
<keyword evidence="3" id="KW-1185">Reference proteome</keyword>
<sequence length="117" mass="13160">MDGEGYWTNLLNSDNNNLSMDGFSILPEEQQSPAIPGEADQQLAVAGSTPSARPNQKRSKNFNEKEDKLLVSAWLNISTDPVLGTNQNRGTFWSRVHEYYHSNKEFESDRSESSLSH</sequence>
<evidence type="ECO:0000313" key="3">
    <source>
        <dbReference type="Proteomes" id="UP000823388"/>
    </source>
</evidence>
<dbReference type="AlphaFoldDB" id="A0A8T0S0B4"/>
<dbReference type="PANTHER" id="PTHR45125">
    <property type="entry name" value="F21J9.4-RELATED"/>
    <property type="match status" value="1"/>
</dbReference>
<evidence type="ECO:0008006" key="4">
    <source>
        <dbReference type="Google" id="ProtNLM"/>
    </source>
</evidence>
<protein>
    <recommendedName>
        <fullName evidence="4">Glutathione S-transferase T3-like</fullName>
    </recommendedName>
</protein>
<dbReference type="PANTHER" id="PTHR45125:SF51">
    <property type="entry name" value="F21J9.4-RELATED"/>
    <property type="match status" value="1"/>
</dbReference>
<evidence type="ECO:0000256" key="1">
    <source>
        <dbReference type="SAM" id="MobiDB-lite"/>
    </source>
</evidence>
<dbReference type="Proteomes" id="UP000823388">
    <property type="component" value="Chromosome 5N"/>
</dbReference>
<dbReference type="EMBL" id="CM029046">
    <property type="protein sequence ID" value="KAG2590715.1"/>
    <property type="molecule type" value="Genomic_DNA"/>
</dbReference>
<proteinExistence type="predicted"/>
<accession>A0A8T0S0B4</accession>
<name>A0A8T0S0B4_PANVG</name>